<dbReference type="InterPro" id="IPR004477">
    <property type="entry name" value="ComEC_N"/>
</dbReference>
<sequence length="705" mass="80074">MLQAHKGEVPFFYWLMPLLAGIIAALSFQLPQFLNGVLLTGVSSAIVIILLNLFYNKFRVQQYSWAGSVLMHIILICSGWLLVHLHDDKHHKNYFARYKAQYLTLQVISEPRQKGIYTRFTANVQQVLNSGTHTATQGKILVTLVADSNAHVANYGDELVVPARYKTIDPPFNPGEFNYKKYLANQNIYHQLFLNHDDCRLTNYNTGNPVIAFALSIRQQLITSIKKYIPDVEAAALASTLLLGYKADLSNETMQAYSKTGTIHILSVSGAHVAVLFSIIAFLLKPFRHHRYGKLLNALLSLTLLWGYTIITGLSPAACRAAVMLSMLLISKTSTRPVHPLNVLSVAAFAMLLYNPYLLTDVGFQLSFIAVFGLVVVQPIIYTLWQPHNTWLNKLWKLCSFSLAAQLVTFPLSMYYFHQFPVYFLISNLLIILPAELIVIAGIAFLASTFAPPFAMVSKFTGLVLQYLITSLNAMLRFIEHQPYASIDRVWFSGLEIVLICGVILIFIYLLTYQKNRQLFTLLCCVFILCLSVSWKIIHRYTTDHIIFFNLKKNTALLFKHGTKAVLITNLQKSDKNFNYSVQPCLDSLGIDSVTICKPEHDIQNTFLSKRLNYIQFINQTVILFNPSLQNVVLPNKISIDYLFYTGNPQSSMAYISKFYNFKHFVVDAGIPLKRQQTLKHEADSMHINIITLRRNKSFVIESNY</sequence>
<comment type="caution">
    <text evidence="9">The sequence shown here is derived from an EMBL/GenBank/DDBJ whole genome shotgun (WGS) entry which is preliminary data.</text>
</comment>
<dbReference type="Pfam" id="PF13567">
    <property type="entry name" value="DUF4131"/>
    <property type="match status" value="1"/>
</dbReference>
<reference evidence="9 10" key="1">
    <citation type="submission" date="2019-12" db="EMBL/GenBank/DDBJ databases">
        <title>Mucilaginibacter sp. HME9299 genome sequencing and assembly.</title>
        <authorList>
            <person name="Kang H."/>
            <person name="Kim H."/>
            <person name="Joh K."/>
        </authorList>
    </citation>
    <scope>NUCLEOTIDE SEQUENCE [LARGE SCALE GENOMIC DNA]</scope>
    <source>
        <strain evidence="9 10">HME9299</strain>
    </source>
</reference>
<feature type="transmembrane region" description="Helical" evidence="6">
    <location>
        <begin position="62"/>
        <end position="83"/>
    </location>
</feature>
<dbReference type="PANTHER" id="PTHR30619:SF1">
    <property type="entry name" value="RECOMBINATION PROTEIN 2"/>
    <property type="match status" value="1"/>
</dbReference>
<feature type="domain" description="ComEC/Rec2-related protein" evidence="7">
    <location>
        <begin position="241"/>
        <end position="511"/>
    </location>
</feature>
<feature type="transmembrane region" description="Helical" evidence="6">
    <location>
        <begin position="12"/>
        <end position="30"/>
    </location>
</feature>
<evidence type="ECO:0000259" key="8">
    <source>
        <dbReference type="Pfam" id="PF13567"/>
    </source>
</evidence>
<dbReference type="AlphaFoldDB" id="A0A6I4I3R5"/>
<dbReference type="RefSeq" id="WP_157539468.1">
    <property type="nucleotide sequence ID" value="NZ_WQLA01000001.1"/>
</dbReference>
<keyword evidence="5 6" id="KW-0472">Membrane</keyword>
<accession>A0A6I4I3R5</accession>
<dbReference type="Proteomes" id="UP000434850">
    <property type="component" value="Unassembled WGS sequence"/>
</dbReference>
<dbReference type="Pfam" id="PF03772">
    <property type="entry name" value="Competence"/>
    <property type="match status" value="1"/>
</dbReference>
<organism evidence="9 10">
    <name type="scientific">Mucilaginibacter aquatilis</name>
    <dbReference type="NCBI Taxonomy" id="1517760"/>
    <lineage>
        <taxon>Bacteria</taxon>
        <taxon>Pseudomonadati</taxon>
        <taxon>Bacteroidota</taxon>
        <taxon>Sphingobacteriia</taxon>
        <taxon>Sphingobacteriales</taxon>
        <taxon>Sphingobacteriaceae</taxon>
        <taxon>Mucilaginibacter</taxon>
    </lineage>
</organism>
<keyword evidence="2" id="KW-1003">Cell membrane</keyword>
<feature type="transmembrane region" description="Helical" evidence="6">
    <location>
        <begin position="395"/>
        <end position="417"/>
    </location>
</feature>
<comment type="subcellular location">
    <subcellularLocation>
        <location evidence="1">Cell membrane</location>
        <topology evidence="1">Multi-pass membrane protein</topology>
    </subcellularLocation>
</comment>
<dbReference type="EMBL" id="WQLA01000001">
    <property type="protein sequence ID" value="MVN89670.1"/>
    <property type="molecule type" value="Genomic_DNA"/>
</dbReference>
<feature type="transmembrane region" description="Helical" evidence="6">
    <location>
        <begin position="304"/>
        <end position="329"/>
    </location>
</feature>
<protein>
    <submittedName>
        <fullName evidence="9">DUF4131 domain-containing protein</fullName>
    </submittedName>
</protein>
<feature type="transmembrane region" description="Helical" evidence="6">
    <location>
        <begin position="37"/>
        <end position="56"/>
    </location>
</feature>
<feature type="transmembrane region" description="Helical" evidence="6">
    <location>
        <begin position="364"/>
        <end position="383"/>
    </location>
</feature>
<feature type="domain" description="DUF4131" evidence="8">
    <location>
        <begin position="41"/>
        <end position="195"/>
    </location>
</feature>
<keyword evidence="4 6" id="KW-1133">Transmembrane helix</keyword>
<evidence type="ECO:0000313" key="9">
    <source>
        <dbReference type="EMBL" id="MVN89670.1"/>
    </source>
</evidence>
<proteinExistence type="predicted"/>
<gene>
    <name evidence="9" type="ORF">GO816_00885</name>
</gene>
<feature type="transmembrane region" description="Helical" evidence="6">
    <location>
        <begin position="263"/>
        <end position="284"/>
    </location>
</feature>
<feature type="transmembrane region" description="Helical" evidence="6">
    <location>
        <begin position="423"/>
        <end position="448"/>
    </location>
</feature>
<evidence type="ECO:0000256" key="3">
    <source>
        <dbReference type="ARBA" id="ARBA00022692"/>
    </source>
</evidence>
<feature type="transmembrane region" description="Helical" evidence="6">
    <location>
        <begin position="519"/>
        <end position="538"/>
    </location>
</feature>
<evidence type="ECO:0000256" key="4">
    <source>
        <dbReference type="ARBA" id="ARBA00022989"/>
    </source>
</evidence>
<evidence type="ECO:0000313" key="10">
    <source>
        <dbReference type="Proteomes" id="UP000434850"/>
    </source>
</evidence>
<evidence type="ECO:0000259" key="7">
    <source>
        <dbReference type="Pfam" id="PF03772"/>
    </source>
</evidence>
<evidence type="ECO:0000256" key="5">
    <source>
        <dbReference type="ARBA" id="ARBA00023136"/>
    </source>
</evidence>
<feature type="transmembrane region" description="Helical" evidence="6">
    <location>
        <begin position="491"/>
        <end position="512"/>
    </location>
</feature>
<evidence type="ECO:0000256" key="1">
    <source>
        <dbReference type="ARBA" id="ARBA00004651"/>
    </source>
</evidence>
<evidence type="ECO:0000256" key="2">
    <source>
        <dbReference type="ARBA" id="ARBA00022475"/>
    </source>
</evidence>
<dbReference type="GO" id="GO:0005886">
    <property type="term" value="C:plasma membrane"/>
    <property type="evidence" value="ECO:0007669"/>
    <property type="project" value="UniProtKB-SubCell"/>
</dbReference>
<dbReference type="NCBIfam" id="TIGR00360">
    <property type="entry name" value="ComEC_N-term"/>
    <property type="match status" value="1"/>
</dbReference>
<dbReference type="OrthoDB" id="9761531at2"/>
<feature type="transmembrane region" description="Helical" evidence="6">
    <location>
        <begin position="341"/>
        <end position="358"/>
    </location>
</feature>
<dbReference type="PANTHER" id="PTHR30619">
    <property type="entry name" value="DNA INTERNALIZATION/COMPETENCE PROTEIN COMEC/REC2"/>
    <property type="match status" value="1"/>
</dbReference>
<dbReference type="InterPro" id="IPR025405">
    <property type="entry name" value="DUF4131"/>
</dbReference>
<dbReference type="InterPro" id="IPR052159">
    <property type="entry name" value="Competence_DNA_uptake"/>
</dbReference>
<name>A0A6I4I3R5_9SPHI</name>
<keyword evidence="3 6" id="KW-0812">Transmembrane</keyword>
<evidence type="ECO:0000256" key="6">
    <source>
        <dbReference type="SAM" id="Phobius"/>
    </source>
</evidence>
<keyword evidence="10" id="KW-1185">Reference proteome</keyword>